<dbReference type="GO" id="GO:0051536">
    <property type="term" value="F:iron-sulfur cluster binding"/>
    <property type="evidence" value="ECO:0007669"/>
    <property type="project" value="UniProtKB-KW"/>
</dbReference>
<evidence type="ECO:0000256" key="1">
    <source>
        <dbReference type="ARBA" id="ARBA00022691"/>
    </source>
</evidence>
<dbReference type="CDD" id="cd01335">
    <property type="entry name" value="Radical_SAM"/>
    <property type="match status" value="1"/>
</dbReference>
<accession>A0A382XQ57</accession>
<dbReference type="GO" id="GO:0046872">
    <property type="term" value="F:metal ion binding"/>
    <property type="evidence" value="ECO:0007669"/>
    <property type="project" value="UniProtKB-KW"/>
</dbReference>
<dbReference type="SFLD" id="SFLDS00029">
    <property type="entry name" value="Radical_SAM"/>
    <property type="match status" value="1"/>
</dbReference>
<dbReference type="PANTHER" id="PTHR43306:SF1">
    <property type="entry name" value="7,8-DIHYDRO-6-HYDROXYMETHYLPTERIN DIMETHYLTRANSFERASE"/>
    <property type="match status" value="1"/>
</dbReference>
<evidence type="ECO:0000256" key="3">
    <source>
        <dbReference type="ARBA" id="ARBA00023004"/>
    </source>
</evidence>
<dbReference type="Gene3D" id="3.20.20.70">
    <property type="entry name" value="Aldolase class I"/>
    <property type="match status" value="1"/>
</dbReference>
<organism evidence="6">
    <name type="scientific">marine metagenome</name>
    <dbReference type="NCBI Taxonomy" id="408172"/>
    <lineage>
        <taxon>unclassified sequences</taxon>
        <taxon>metagenomes</taxon>
        <taxon>ecological metagenomes</taxon>
    </lineage>
</organism>
<evidence type="ECO:0000313" key="6">
    <source>
        <dbReference type="EMBL" id="SVD73014.1"/>
    </source>
</evidence>
<keyword evidence="2" id="KW-0479">Metal-binding</keyword>
<dbReference type="SUPFAM" id="SSF102114">
    <property type="entry name" value="Radical SAM enzymes"/>
    <property type="match status" value="1"/>
</dbReference>
<name>A0A382XQ57_9ZZZZ</name>
<keyword evidence="1" id="KW-0949">S-adenosyl-L-methionine</keyword>
<dbReference type="GO" id="GO:0003824">
    <property type="term" value="F:catalytic activity"/>
    <property type="evidence" value="ECO:0007669"/>
    <property type="project" value="InterPro"/>
</dbReference>
<dbReference type="PANTHER" id="PTHR43306">
    <property type="entry name" value="7,8-DIHYDRO-6-HYDROXYMETHYLPTERIN DIMETHYLTRANSFERASE"/>
    <property type="match status" value="1"/>
</dbReference>
<evidence type="ECO:0000256" key="4">
    <source>
        <dbReference type="ARBA" id="ARBA00023014"/>
    </source>
</evidence>
<feature type="non-terminal residue" evidence="6">
    <location>
        <position position="223"/>
    </location>
</feature>
<dbReference type="InterPro" id="IPR034474">
    <property type="entry name" value="Methyltransferase_Class_D"/>
</dbReference>
<proteinExistence type="predicted"/>
<keyword evidence="3" id="KW-0408">Iron</keyword>
<dbReference type="InterPro" id="IPR013785">
    <property type="entry name" value="Aldolase_TIM"/>
</dbReference>
<dbReference type="Pfam" id="PF04055">
    <property type="entry name" value="Radical_SAM"/>
    <property type="match status" value="1"/>
</dbReference>
<dbReference type="InterPro" id="IPR056488">
    <property type="entry name" value="Zn_ribbon_HMPTM"/>
</dbReference>
<dbReference type="AlphaFoldDB" id="A0A382XQ57"/>
<keyword evidence="4" id="KW-0411">Iron-sulfur</keyword>
<reference evidence="6" key="1">
    <citation type="submission" date="2018-05" db="EMBL/GenBank/DDBJ databases">
        <authorList>
            <person name="Lanie J.A."/>
            <person name="Ng W.-L."/>
            <person name="Kazmierczak K.M."/>
            <person name="Andrzejewski T.M."/>
            <person name="Davidsen T.M."/>
            <person name="Wayne K.J."/>
            <person name="Tettelin H."/>
            <person name="Glass J.I."/>
            <person name="Rusch D."/>
            <person name="Podicherti R."/>
            <person name="Tsui H.-C.T."/>
            <person name="Winkler M.E."/>
        </authorList>
    </citation>
    <scope>NUCLEOTIDE SEQUENCE</scope>
</reference>
<dbReference type="InterPro" id="IPR007197">
    <property type="entry name" value="rSAM"/>
</dbReference>
<dbReference type="SFLD" id="SFLDG01067">
    <property type="entry name" value="SPASM/twitch_domain_containing"/>
    <property type="match status" value="1"/>
</dbReference>
<dbReference type="EMBL" id="UINC01169464">
    <property type="protein sequence ID" value="SVD73014.1"/>
    <property type="molecule type" value="Genomic_DNA"/>
</dbReference>
<feature type="domain" description="Radical SAM core" evidence="5">
    <location>
        <begin position="89"/>
        <end position="223"/>
    </location>
</feature>
<dbReference type="PROSITE" id="PS51918">
    <property type="entry name" value="RADICAL_SAM"/>
    <property type="match status" value="1"/>
</dbReference>
<evidence type="ECO:0000256" key="2">
    <source>
        <dbReference type="ARBA" id="ARBA00022723"/>
    </source>
</evidence>
<gene>
    <name evidence="6" type="ORF">METZ01_LOCUS425868</name>
</gene>
<dbReference type="InterPro" id="IPR058240">
    <property type="entry name" value="rSAM_sf"/>
</dbReference>
<sequence>MASRNYKYFDFTLSLCSTCLNRIDAKVIFQNDNVYLLKKCSDHGVEKTLIATDVDYYLKCRNYIKPSEVPKKFDTQVHYGCPYDCGLCTDHEQHSCVSIVEITDRCNLTCPTCYAGSSPVYGRHRTLDEVKTMLDIVVANEGEPDIVQLSGGEPTIHPQFFDILIYAKTLPIRHIMINTNGIRIADDNDFIDHLSEFMPGIEVYLQFDSFRSAVLTKLRGRDL</sequence>
<evidence type="ECO:0000259" key="5">
    <source>
        <dbReference type="PROSITE" id="PS51918"/>
    </source>
</evidence>
<dbReference type="Pfam" id="PF23545">
    <property type="entry name" value="Zn_ribbon_HMPTM"/>
    <property type="match status" value="1"/>
</dbReference>
<protein>
    <recommendedName>
        <fullName evidence="5">Radical SAM core domain-containing protein</fullName>
    </recommendedName>
</protein>